<dbReference type="Proteomes" id="UP000199550">
    <property type="component" value="Unassembled WGS sequence"/>
</dbReference>
<dbReference type="AlphaFoldDB" id="A0A1I4K228"/>
<keyword evidence="2" id="KW-1185">Reference proteome</keyword>
<evidence type="ECO:0000313" key="2">
    <source>
        <dbReference type="Proteomes" id="UP000199550"/>
    </source>
</evidence>
<accession>A0A1I4K228</accession>
<name>A0A1I4K228_9RHOB</name>
<keyword evidence="1" id="KW-0808">Transferase</keyword>
<dbReference type="GO" id="GO:0016740">
    <property type="term" value="F:transferase activity"/>
    <property type="evidence" value="ECO:0007669"/>
    <property type="project" value="UniProtKB-KW"/>
</dbReference>
<dbReference type="PANTHER" id="PTHR12526">
    <property type="entry name" value="GLYCOSYLTRANSFERASE"/>
    <property type="match status" value="1"/>
</dbReference>
<reference evidence="1 2" key="1">
    <citation type="submission" date="2016-10" db="EMBL/GenBank/DDBJ databases">
        <authorList>
            <person name="de Groot N.N."/>
        </authorList>
    </citation>
    <scope>NUCLEOTIDE SEQUENCE [LARGE SCALE GENOMIC DNA]</scope>
    <source>
        <strain evidence="1 2">DSM 16199</strain>
    </source>
</reference>
<sequence>MDALSSQAAGRPFFILDPDLRSGFSHNLTATTRVTLAATAAGYDVTCIVNRKFPFSNTDLETVCPDVRRIWPTYALNASDDPQPEGPLQFHPVYDSDLPGWEKYLYGLLDLHATLTAPQDAVFYIHTLSAPGVMALLQYLLSIPPHQRPRIHALIYCTPEIIQGEGLQGVETLQVLERLRDEGLLGQDLLIHVETTGLKSHYAALGFDFPICMGPLTILAPDTAAQAAPPPVQGTAPKRVVFVGEARAEKGFDRLPQIVAAIQAAYPGNLEFVLQSYTNASNDSPAITDAKMQLAQMDGRPHPIALPGELDYDAFLATIDAADLILMPYDADAYRTRGSGVVYDAISRRVPVVCTPGTDMIGTFAGMGVFSPDMDTAEGFGDTVAAVLSGETPFPDTAIARFGIDRFISTLTTLHSPAPRPAAPQTPAPLVCYIPALPVDGGHGFVQRAHLAMLSHMAADTMIVGVPWANIIDGLAYFKRDTVVRYFDDLLWRGKPLYFVSLNDTENFRRLFAKYHSRNAELFHADVLEGLIRDYVTIGPVLQAYLNLRTPDRIVANYTWALPLAQRLHDLTGAPTICEVHDFQTQQNIFRRQSRAEAATLLLAKNPDAPAVTETVFDRGFAAEAANEASALHSFDRRVFISRTLQEDLARYGGPDGDVIYPPNVALPAERDFDMDRADLLDGDHLRRLKLAQLAPGHSAQGQSHSIDVVFVGTAHAANITSLRFFLDDVLPLLPQDQQINIFIVGNIDQGFQPDERAALAARHVFFMGRVTSVTDWYLASKIVLLPVIEGTGFPTKVIEALSLGQCFSAMSGSFYELAAQIGGAFPTADTAAQMADDIVQLLSDPAARTARGKSGQAFYDRIFGMGDYLTRWSDVLALPVAKTTLQPPLPHVECPDAVDRLLRLAAIPLDDAAMFMGPRLTGLAGDWSKPEPEARWIDGTTAHLFLRAPNGPREVTGVFIALRMRHSRGPVTVLANGIPQGNFVAGPQVQIHYLPFAQPLTVSDVMTLTLITPHTAPDGGEDTRSLSALVYYMRVEARDAPSDDDMPLHDIPVTVNAPGRLHWWSEHHSEGPYPEQGLPNRFRWIGAGGMHVDYTDGANPDLLQTDPIFLQIDGFTQMQHQSLVMTLGEQVITRLPLAGNSHGRTPFTRIIPLHEGTVTLRPARTQRFAPPDGRSAGFAVTGLRIFTATGHGDRIAQNYVGNIVIRSDA</sequence>
<dbReference type="SUPFAM" id="SSF53756">
    <property type="entry name" value="UDP-Glycosyltransferase/glycogen phosphorylase"/>
    <property type="match status" value="2"/>
</dbReference>
<evidence type="ECO:0000313" key="1">
    <source>
        <dbReference type="EMBL" id="SFL72759.1"/>
    </source>
</evidence>
<organism evidence="1 2">
    <name type="scientific">Loktanella salsilacus</name>
    <dbReference type="NCBI Taxonomy" id="195913"/>
    <lineage>
        <taxon>Bacteria</taxon>
        <taxon>Pseudomonadati</taxon>
        <taxon>Pseudomonadota</taxon>
        <taxon>Alphaproteobacteria</taxon>
        <taxon>Rhodobacterales</taxon>
        <taxon>Roseobacteraceae</taxon>
        <taxon>Loktanella</taxon>
    </lineage>
</organism>
<dbReference type="RefSeq" id="WP_090192150.1">
    <property type="nucleotide sequence ID" value="NZ_FOTF01000055.1"/>
</dbReference>
<dbReference type="Gene3D" id="3.40.50.2000">
    <property type="entry name" value="Glycogen Phosphorylase B"/>
    <property type="match status" value="2"/>
</dbReference>
<dbReference type="EMBL" id="FOTF01000055">
    <property type="protein sequence ID" value="SFL72759.1"/>
    <property type="molecule type" value="Genomic_DNA"/>
</dbReference>
<protein>
    <submittedName>
        <fullName evidence="1">Glycosyl transferases group 1</fullName>
    </submittedName>
</protein>
<proteinExistence type="predicted"/>
<dbReference type="STRING" id="195913.SAMN04488004_1554"/>
<dbReference type="OrthoDB" id="9790710at2"/>
<gene>
    <name evidence="1" type="ORF">SAMN04488004_1554</name>
</gene>
<dbReference type="Pfam" id="PF13692">
    <property type="entry name" value="Glyco_trans_1_4"/>
    <property type="match status" value="1"/>
</dbReference>